<evidence type="ECO:0000313" key="1">
    <source>
        <dbReference type="EMBL" id="SDW04998.1"/>
    </source>
</evidence>
<protein>
    <submittedName>
        <fullName evidence="1">Uncharacterized protein</fullName>
    </submittedName>
</protein>
<dbReference type="STRING" id="1058.SAMN05421783_101221"/>
<sequence length="83" mass="9527">MWYSFRGQSNVETYRMGYAESDDGLMWKRLDSEVGIDVSDTGWDSEMICYPRVFRHRDSLYMLYNGNGYGKTGFGLAVMEGGV</sequence>
<dbReference type="AlphaFoldDB" id="A0A1H2QDW9"/>
<gene>
    <name evidence="1" type="ORF">SAMN05421783_101221</name>
</gene>
<name>A0A1H2QDW9_THIRO</name>
<accession>A0A1H2QDW9</accession>
<dbReference type="Proteomes" id="UP000198816">
    <property type="component" value="Unassembled WGS sequence"/>
</dbReference>
<evidence type="ECO:0000313" key="2">
    <source>
        <dbReference type="Proteomes" id="UP000198816"/>
    </source>
</evidence>
<proteinExistence type="predicted"/>
<dbReference type="SUPFAM" id="SSF75005">
    <property type="entry name" value="Arabinanase/levansucrase/invertase"/>
    <property type="match status" value="1"/>
</dbReference>
<dbReference type="InterPro" id="IPR023296">
    <property type="entry name" value="Glyco_hydro_beta-prop_sf"/>
</dbReference>
<dbReference type="EMBL" id="FNNZ01000001">
    <property type="protein sequence ID" value="SDW04998.1"/>
    <property type="molecule type" value="Genomic_DNA"/>
</dbReference>
<dbReference type="Gene3D" id="2.115.10.20">
    <property type="entry name" value="Glycosyl hydrolase domain, family 43"/>
    <property type="match status" value="1"/>
</dbReference>
<reference evidence="2" key="1">
    <citation type="submission" date="2016-10" db="EMBL/GenBank/DDBJ databases">
        <authorList>
            <person name="Varghese N."/>
            <person name="Submissions S."/>
        </authorList>
    </citation>
    <scope>NUCLEOTIDE SEQUENCE [LARGE SCALE GENOMIC DNA]</scope>
    <source>
        <strain evidence="2">DSM 217</strain>
    </source>
</reference>
<keyword evidence="2" id="KW-1185">Reference proteome</keyword>
<organism evidence="1 2">
    <name type="scientific">Thiocapsa roseopersicina</name>
    <dbReference type="NCBI Taxonomy" id="1058"/>
    <lineage>
        <taxon>Bacteria</taxon>
        <taxon>Pseudomonadati</taxon>
        <taxon>Pseudomonadota</taxon>
        <taxon>Gammaproteobacteria</taxon>
        <taxon>Chromatiales</taxon>
        <taxon>Chromatiaceae</taxon>
        <taxon>Thiocapsa</taxon>
    </lineage>
</organism>